<comment type="subcellular location">
    <subcellularLocation>
        <location evidence="2">Endomembrane system</location>
        <topology evidence="2">Multi-pass membrane protein</topology>
    </subcellularLocation>
</comment>
<organism evidence="10 11">
    <name type="scientific">Aporhodopirellula rubra</name>
    <dbReference type="NCBI Taxonomy" id="980271"/>
    <lineage>
        <taxon>Bacteria</taxon>
        <taxon>Pseudomonadati</taxon>
        <taxon>Planctomycetota</taxon>
        <taxon>Planctomycetia</taxon>
        <taxon>Pirellulales</taxon>
        <taxon>Pirellulaceae</taxon>
        <taxon>Aporhodopirellula</taxon>
    </lineage>
</organism>
<proteinExistence type="inferred from homology"/>
<dbReference type="InterPro" id="IPR008915">
    <property type="entry name" value="Peptidase_M50"/>
</dbReference>
<dbReference type="Gene3D" id="2.40.50.100">
    <property type="match status" value="1"/>
</dbReference>
<dbReference type="GO" id="GO:0031293">
    <property type="term" value="P:membrane protein intracellular domain proteolysis"/>
    <property type="evidence" value="ECO:0007669"/>
    <property type="project" value="TreeGrafter"/>
</dbReference>
<dbReference type="AlphaFoldDB" id="A0A7W5H873"/>
<dbReference type="PANTHER" id="PTHR13325:SF3">
    <property type="entry name" value="MEMBRANE-BOUND TRANSCRIPTION FACTOR SITE-2 PROTEASE"/>
    <property type="match status" value="1"/>
</dbReference>
<feature type="transmembrane region" description="Helical" evidence="8">
    <location>
        <begin position="262"/>
        <end position="283"/>
    </location>
</feature>
<feature type="transmembrane region" description="Helical" evidence="8">
    <location>
        <begin position="295"/>
        <end position="312"/>
    </location>
</feature>
<comment type="cofactor">
    <cofactor evidence="1">
        <name>Zn(2+)</name>
        <dbReference type="ChEBI" id="CHEBI:29105"/>
    </cofactor>
</comment>
<feature type="coiled-coil region" evidence="7">
    <location>
        <begin position="498"/>
        <end position="558"/>
    </location>
</feature>
<sequence>MQSTRHQTTELNQQRLRMAPDVRVWPVRERGEIVYRIEIRGLHRFYRVGYRESYLCSLLDGETTLAQACSLAAAKLGRDAPTESETAEIARWLLDNEIAYLDGDRPPIRDTRHGTTSTKAGTERTVWNLLSRINPFWIKVPIPGGSLVIKTMSRWLSPLLSAPMVFGGVLLILSALIGAGIHRDSLLRESENIFHPSRWMWLIGTWLVLKIIHELGHAVACYRFGGEVNRCGIVFVLLAPLAYVDVSSCWRMPSRLTRIGVSAAGMFVECCIAAAAVWVFLIVDDPLVRNLSHSIIVTAGLSTLLFNANVLMRSDGYFILADAVDIPNLAAESSATLKRFSQRWIVGESTRHGQITGWRGVLVAVYGVAALIWRFSVCICLAIAASTLFEGGGVLITAIGIAIWVGHPVLSAIRYMGGLARHNVPGFYRAVFVGGGLVALGLASVFAVPIPSRVRAPVISRFAASTSVRAPADGFIESVHVRDGETVSPGAPLVTLRNEELRCQARELAVESQQIELEQRRAAGEQEEGKRYVLRRRAESLQKRIDQVQGRIDSLTIRAASPGRVISRNLPSTLGTYVNEGDQILIVAGDADREWIALIPPRQIERVRSCVGQNVRVVSGSQQQFDSTLQRIDPRATDRLIEPALASIHGGPLAIRSDVDESDSGEMRMLSPHFYAWLDVTSAGEQFPVGMRLFVDCGYRSQTFASRLREWVRSLYEAHANSAESA</sequence>
<keyword evidence="7" id="KW-0175">Coiled coil</keyword>
<dbReference type="Pfam" id="PF02163">
    <property type="entry name" value="Peptidase_M50"/>
    <property type="match status" value="1"/>
</dbReference>
<evidence type="ECO:0000256" key="3">
    <source>
        <dbReference type="ARBA" id="ARBA00007931"/>
    </source>
</evidence>
<evidence type="ECO:0000256" key="7">
    <source>
        <dbReference type="SAM" id="Coils"/>
    </source>
</evidence>
<keyword evidence="10" id="KW-0378">Hydrolase</keyword>
<feature type="transmembrane region" description="Helical" evidence="8">
    <location>
        <begin position="199"/>
        <end position="220"/>
    </location>
</feature>
<dbReference type="EMBL" id="JACHXU010000017">
    <property type="protein sequence ID" value="MBB3208701.1"/>
    <property type="molecule type" value="Genomic_DNA"/>
</dbReference>
<dbReference type="Proteomes" id="UP000536179">
    <property type="component" value="Unassembled WGS sequence"/>
</dbReference>
<evidence type="ECO:0000256" key="8">
    <source>
        <dbReference type="SAM" id="Phobius"/>
    </source>
</evidence>
<dbReference type="InterPro" id="IPR001193">
    <property type="entry name" value="MBTPS2"/>
</dbReference>
<dbReference type="RefSeq" id="WP_184306841.1">
    <property type="nucleotide sequence ID" value="NZ_JACHXU010000017.1"/>
</dbReference>
<dbReference type="PANTHER" id="PTHR13325">
    <property type="entry name" value="PROTEASE M50 MEMBRANE-BOUND TRANSCRIPTION FACTOR SITE 2 PROTEASE"/>
    <property type="match status" value="1"/>
</dbReference>
<dbReference type="GO" id="GO:0016020">
    <property type="term" value="C:membrane"/>
    <property type="evidence" value="ECO:0007669"/>
    <property type="project" value="InterPro"/>
</dbReference>
<keyword evidence="4 8" id="KW-0812">Transmembrane</keyword>
<evidence type="ECO:0000256" key="5">
    <source>
        <dbReference type="ARBA" id="ARBA00022989"/>
    </source>
</evidence>
<comment type="caution">
    <text evidence="10">The sequence shown here is derived from an EMBL/GenBank/DDBJ whole genome shotgun (WGS) entry which is preliminary data.</text>
</comment>
<keyword evidence="6 8" id="KW-0472">Membrane</keyword>
<evidence type="ECO:0000259" key="9">
    <source>
        <dbReference type="Pfam" id="PF02163"/>
    </source>
</evidence>
<feature type="transmembrane region" description="Helical" evidence="8">
    <location>
        <begin position="394"/>
        <end position="415"/>
    </location>
</feature>
<name>A0A7W5H873_9BACT</name>
<keyword evidence="10" id="KW-0645">Protease</keyword>
<feature type="domain" description="Peptidase M50" evidence="9">
    <location>
        <begin position="207"/>
        <end position="307"/>
    </location>
</feature>
<dbReference type="GO" id="GO:0005737">
    <property type="term" value="C:cytoplasm"/>
    <property type="evidence" value="ECO:0007669"/>
    <property type="project" value="TreeGrafter"/>
</dbReference>
<dbReference type="SUPFAM" id="SSF111369">
    <property type="entry name" value="HlyD-like secretion proteins"/>
    <property type="match status" value="1"/>
</dbReference>
<evidence type="ECO:0000256" key="6">
    <source>
        <dbReference type="ARBA" id="ARBA00023136"/>
    </source>
</evidence>
<dbReference type="GO" id="GO:0004222">
    <property type="term" value="F:metalloendopeptidase activity"/>
    <property type="evidence" value="ECO:0007669"/>
    <property type="project" value="InterPro"/>
</dbReference>
<comment type="similarity">
    <text evidence="3">Belongs to the peptidase M50B family.</text>
</comment>
<keyword evidence="10" id="KW-0482">Metalloprotease</keyword>
<evidence type="ECO:0000256" key="1">
    <source>
        <dbReference type="ARBA" id="ARBA00001947"/>
    </source>
</evidence>
<evidence type="ECO:0000313" key="11">
    <source>
        <dbReference type="Proteomes" id="UP000536179"/>
    </source>
</evidence>
<feature type="transmembrane region" description="Helical" evidence="8">
    <location>
        <begin position="427"/>
        <end position="450"/>
    </location>
</feature>
<keyword evidence="5 8" id="KW-1133">Transmembrane helix</keyword>
<feature type="transmembrane region" description="Helical" evidence="8">
    <location>
        <begin position="361"/>
        <end position="388"/>
    </location>
</feature>
<reference evidence="10 11" key="1">
    <citation type="submission" date="2020-08" db="EMBL/GenBank/DDBJ databases">
        <title>Genomic Encyclopedia of Type Strains, Phase III (KMG-III): the genomes of soil and plant-associated and newly described type strains.</title>
        <authorList>
            <person name="Whitman W."/>
        </authorList>
    </citation>
    <scope>NUCLEOTIDE SEQUENCE [LARGE SCALE GENOMIC DNA]</scope>
    <source>
        <strain evidence="10 11">CECT 8075</strain>
    </source>
</reference>
<protein>
    <submittedName>
        <fullName evidence="10">Putative peptide zinc metalloprotease protein</fullName>
    </submittedName>
</protein>
<evidence type="ECO:0000313" key="10">
    <source>
        <dbReference type="EMBL" id="MBB3208701.1"/>
    </source>
</evidence>
<accession>A0A7W5H873</accession>
<feature type="transmembrane region" description="Helical" evidence="8">
    <location>
        <begin position="155"/>
        <end position="178"/>
    </location>
</feature>
<dbReference type="GO" id="GO:0012505">
    <property type="term" value="C:endomembrane system"/>
    <property type="evidence" value="ECO:0007669"/>
    <property type="project" value="UniProtKB-SubCell"/>
</dbReference>
<evidence type="ECO:0000256" key="2">
    <source>
        <dbReference type="ARBA" id="ARBA00004127"/>
    </source>
</evidence>
<evidence type="ECO:0000256" key="4">
    <source>
        <dbReference type="ARBA" id="ARBA00022692"/>
    </source>
</evidence>
<keyword evidence="11" id="KW-1185">Reference proteome</keyword>
<gene>
    <name evidence="10" type="ORF">FHS27_004533</name>
</gene>